<dbReference type="Pfam" id="PF07707">
    <property type="entry name" value="BACK"/>
    <property type="match status" value="1"/>
</dbReference>
<dbReference type="GO" id="GO:0003779">
    <property type="term" value="F:actin binding"/>
    <property type="evidence" value="ECO:0007669"/>
    <property type="project" value="UniProtKB-KW"/>
</dbReference>
<dbReference type="Pfam" id="PF02194">
    <property type="entry name" value="PXA"/>
    <property type="match status" value="1"/>
</dbReference>
<dbReference type="InterPro" id="IPR011333">
    <property type="entry name" value="SKP1/BTB/POZ_sf"/>
</dbReference>
<evidence type="ECO:0000256" key="3">
    <source>
        <dbReference type="ARBA" id="ARBA00023203"/>
    </source>
</evidence>
<dbReference type="FunFam" id="1.25.40.420:FF:000001">
    <property type="entry name" value="Kelch-like family member 12"/>
    <property type="match status" value="1"/>
</dbReference>
<dbReference type="SUPFAM" id="SSF64268">
    <property type="entry name" value="PX domain"/>
    <property type="match status" value="1"/>
</dbReference>
<dbReference type="GO" id="GO:0035091">
    <property type="term" value="F:phosphatidylinositol binding"/>
    <property type="evidence" value="ECO:0007669"/>
    <property type="project" value="InterPro"/>
</dbReference>
<dbReference type="Gene3D" id="3.30.1520.10">
    <property type="entry name" value="Phox-like domain"/>
    <property type="match status" value="1"/>
</dbReference>
<dbReference type="SUPFAM" id="SSF54695">
    <property type="entry name" value="POZ domain"/>
    <property type="match status" value="1"/>
</dbReference>
<dbReference type="PROSITE" id="PS50195">
    <property type="entry name" value="PX"/>
    <property type="match status" value="1"/>
</dbReference>
<name>A0A7R8ZHZ1_9CRUS</name>
<dbReference type="SMART" id="SM00225">
    <property type="entry name" value="BTB"/>
    <property type="match status" value="1"/>
</dbReference>
<dbReference type="PANTHER" id="PTHR24412:SF172">
    <property type="entry name" value="KELCH-LIKE PROTEIN 10"/>
    <property type="match status" value="1"/>
</dbReference>
<dbReference type="InterPro" id="IPR006652">
    <property type="entry name" value="Kelch_1"/>
</dbReference>
<dbReference type="PROSITE" id="PS50097">
    <property type="entry name" value="BTB"/>
    <property type="match status" value="1"/>
</dbReference>
<sequence>MPSSVSQLSPSASYQVATNCTRELAHMIRNSWSGSMCKFRSLSFSFQIGGRAPSPHPTPAVTREHWEEELLSRFFDAEVAFERRKSICRDEICTEPEKEIAYLGELSEVLLYLIMPEDDFPCKPLRYLLRELLIHSVFLPTIDLLSDPDYLNQTIIWLCKGVPMTSDAFLTSIRVNTCPDEIDALLEKINAEITFQRSRDSGGDSDTEVKQQLSSLLYLKRCAEARKRALKQRETGVSPGLRPADLLDIKLPDLSLTQILGNNIALSYFSEFLDGVGGKHLMALLLNIECWRVTAEQTIQAVELAQLSSVQEGAGDETSKVSRLDQAARRAELEPLRVPALMIFEHYLSEAANPRVRLNDDVVRDLHYSLKTEIPSENWFNVIVALLREKFGRSSLYIALLEELDLLRLDQAARGSDDEDQGLPEEVDLRSSSSSLASFGSQAGPVEPGWQLSIESLRINSRGSKQFALYKVVGRRILPGREEIIDPVFRRYSDFYDFHQLVISKYPDLSGLYFPEKKAFNNLDSDFLRARRSQLDQYLRILVSPAILSSHPKLQDMICAFLECEGYVHRGMVTKILDPLKTSVRSVGSVVRLGASALTFEDGFFRVLSKGVLPGRDDQPDGPLSRLQSGTQEFEETIPLRILTLVLDEVFEVRTRDQLLRSYLVDAAKGFIKAMFGDVYNRRILEFVDWLTSAEQVKEYLKAFNGSPLNMDHGDRWDEPWWRMSSGQERGAFSRAAPGPSVKRSAADQEDICGDSEDNCRRYFEGLRSRKLLRLARQSAGDNGIGRPYSNEAMEALNSLRQKTLLCDAVLRTEDGGEFPIHRAILTASSSYFKALFTSSLNQEDKRDVLIPGITAEYLDLIIDYAYSRQTRINEENVTEVLVAADQYGVEGMIKDCTAFIGERINAQNCFGILNFARSYFCETLEKMALKYIMKYFPLVAEASDEFLAQPIEVISAILDSETLNIRNEEIAWEAALKWIKHDETNRKRYVVDLLKTIRLGLLDSQYFVRNVKNHECYVSVVLLNGYIYAMGGYDGHHRQNTCEKYDPATNQWSMIATMINQRSDASATTLNAFVDPAGARAYHGLAVIKNCIYVIGGFDGMEYFNSCRKFDAVTKIWSEIAPMNCRRLEMQCVCKIYITGGFNGQECLASAEVYDPVVNMWSAIPQMGSRRSGVSCIAHRDKIYVLGGFNGQSRLCSGERFDLTENEWSPIPDMYHPRSNFAIERFLQLSRHFSQVIDDLIFAIGGFNGVTTIYHVECFDERTNEW</sequence>
<proteinExistence type="predicted"/>
<dbReference type="SMART" id="SM00312">
    <property type="entry name" value="PX"/>
    <property type="match status" value="1"/>
</dbReference>
<dbReference type="SMART" id="SM00875">
    <property type="entry name" value="BACK"/>
    <property type="match status" value="1"/>
</dbReference>
<evidence type="ECO:0000256" key="2">
    <source>
        <dbReference type="ARBA" id="ARBA00022737"/>
    </source>
</evidence>
<organism evidence="4">
    <name type="scientific">Cyprideis torosa</name>
    <dbReference type="NCBI Taxonomy" id="163714"/>
    <lineage>
        <taxon>Eukaryota</taxon>
        <taxon>Metazoa</taxon>
        <taxon>Ecdysozoa</taxon>
        <taxon>Arthropoda</taxon>
        <taxon>Crustacea</taxon>
        <taxon>Oligostraca</taxon>
        <taxon>Ostracoda</taxon>
        <taxon>Podocopa</taxon>
        <taxon>Podocopida</taxon>
        <taxon>Cytherocopina</taxon>
        <taxon>Cytheroidea</taxon>
        <taxon>Cytherideidae</taxon>
        <taxon>Cyprideis</taxon>
    </lineage>
</organism>
<dbReference type="InterPro" id="IPR044926">
    <property type="entry name" value="RGS_subdomain_2"/>
</dbReference>
<dbReference type="Pfam" id="PF08628">
    <property type="entry name" value="Nexin_C"/>
    <property type="match status" value="1"/>
</dbReference>
<dbReference type="InterPro" id="IPR036305">
    <property type="entry name" value="RGS_sf"/>
</dbReference>
<dbReference type="InterPro" id="IPR003114">
    <property type="entry name" value="Phox_assoc"/>
</dbReference>
<dbReference type="Pfam" id="PF01344">
    <property type="entry name" value="Kelch_1"/>
    <property type="match status" value="5"/>
</dbReference>
<dbReference type="InterPro" id="IPR000210">
    <property type="entry name" value="BTB/POZ_dom"/>
</dbReference>
<dbReference type="InterPro" id="IPR011705">
    <property type="entry name" value="BACK"/>
</dbReference>
<dbReference type="SMART" id="SM00313">
    <property type="entry name" value="PXA"/>
    <property type="match status" value="1"/>
</dbReference>
<protein>
    <submittedName>
        <fullName evidence="4">Uncharacterized protein</fullName>
    </submittedName>
</protein>
<dbReference type="InterPro" id="IPR036871">
    <property type="entry name" value="PX_dom_sf"/>
</dbReference>
<dbReference type="Gene3D" id="1.10.167.10">
    <property type="entry name" value="Regulator of G-protein Signalling 4, domain 2"/>
    <property type="match status" value="1"/>
</dbReference>
<dbReference type="Gene3D" id="2.120.10.80">
    <property type="entry name" value="Kelch-type beta propeller"/>
    <property type="match status" value="2"/>
</dbReference>
<keyword evidence="1" id="KW-0880">Kelch repeat</keyword>
<dbReference type="OrthoDB" id="5772781at2759"/>
<dbReference type="InterPro" id="IPR013937">
    <property type="entry name" value="Sorting_nexin_C"/>
</dbReference>
<dbReference type="AlphaFoldDB" id="A0A7R8ZHZ1"/>
<dbReference type="PROSITE" id="PS51207">
    <property type="entry name" value="PXA"/>
    <property type="match status" value="1"/>
</dbReference>
<dbReference type="EMBL" id="OB660494">
    <property type="protein sequence ID" value="CAD7225075.1"/>
    <property type="molecule type" value="Genomic_DNA"/>
</dbReference>
<accession>A0A7R8ZHZ1</accession>
<evidence type="ECO:0000313" key="4">
    <source>
        <dbReference type="EMBL" id="CAD7225075.1"/>
    </source>
</evidence>
<dbReference type="InterPro" id="IPR001683">
    <property type="entry name" value="PX_dom"/>
</dbReference>
<dbReference type="Pfam" id="PF00787">
    <property type="entry name" value="PX"/>
    <property type="match status" value="1"/>
</dbReference>
<dbReference type="Gene3D" id="1.25.40.420">
    <property type="match status" value="1"/>
</dbReference>
<dbReference type="PANTHER" id="PTHR24412">
    <property type="entry name" value="KELCH PROTEIN"/>
    <property type="match status" value="1"/>
</dbReference>
<dbReference type="Pfam" id="PF00651">
    <property type="entry name" value="BTB"/>
    <property type="match status" value="1"/>
</dbReference>
<evidence type="ECO:0000256" key="1">
    <source>
        <dbReference type="ARBA" id="ARBA00022441"/>
    </source>
</evidence>
<gene>
    <name evidence="4" type="ORF">CTOB1V02_LOCUS3023</name>
</gene>
<dbReference type="InterPro" id="IPR015915">
    <property type="entry name" value="Kelch-typ_b-propeller"/>
</dbReference>
<dbReference type="SUPFAM" id="SSF117281">
    <property type="entry name" value="Kelch motif"/>
    <property type="match status" value="1"/>
</dbReference>
<dbReference type="SMART" id="SM00612">
    <property type="entry name" value="Kelch"/>
    <property type="match status" value="4"/>
</dbReference>
<keyword evidence="3" id="KW-0009">Actin-binding</keyword>
<dbReference type="SUPFAM" id="SSF48097">
    <property type="entry name" value="Regulator of G-protein signaling, RGS"/>
    <property type="match status" value="1"/>
</dbReference>
<reference evidence="4" key="1">
    <citation type="submission" date="2020-11" db="EMBL/GenBank/DDBJ databases">
        <authorList>
            <person name="Tran Van P."/>
        </authorList>
    </citation>
    <scope>NUCLEOTIDE SEQUENCE</scope>
</reference>
<dbReference type="Gene3D" id="3.30.710.10">
    <property type="entry name" value="Potassium Channel Kv1.1, Chain A"/>
    <property type="match status" value="1"/>
</dbReference>
<keyword evidence="2" id="KW-0677">Repeat</keyword>